<keyword evidence="1" id="KW-0092">Biotin</keyword>
<dbReference type="InterPro" id="IPR001882">
    <property type="entry name" value="Biotin_BS"/>
</dbReference>
<dbReference type="InterPro" id="IPR055268">
    <property type="entry name" value="PCB-like"/>
</dbReference>
<evidence type="ECO:0000313" key="4">
    <source>
        <dbReference type="Proteomes" id="UP001331761"/>
    </source>
</evidence>
<evidence type="ECO:0000313" key="3">
    <source>
        <dbReference type="EMBL" id="KAK5985975.1"/>
    </source>
</evidence>
<evidence type="ECO:0000256" key="1">
    <source>
        <dbReference type="ARBA" id="ARBA00023267"/>
    </source>
</evidence>
<dbReference type="PANTHER" id="PTHR43778">
    <property type="entry name" value="PYRUVATE CARBOXYLASE"/>
    <property type="match status" value="1"/>
</dbReference>
<gene>
    <name evidence="3" type="ORF">GCK32_014287</name>
</gene>
<dbReference type="PROSITE" id="PS00188">
    <property type="entry name" value="BIOTIN"/>
    <property type="match status" value="1"/>
</dbReference>
<accession>A0AAN8G8F2</accession>
<name>A0AAN8G8F2_TRICO</name>
<dbReference type="EMBL" id="WIXE01001117">
    <property type="protein sequence ID" value="KAK5985975.1"/>
    <property type="molecule type" value="Genomic_DNA"/>
</dbReference>
<protein>
    <submittedName>
        <fullName evidence="3">Acetyl-CoA carboxylase biotin carboxyl carrier protein subunit</fullName>
    </submittedName>
</protein>
<dbReference type="GO" id="GO:0006094">
    <property type="term" value="P:gluconeogenesis"/>
    <property type="evidence" value="ECO:0007669"/>
    <property type="project" value="TreeGrafter"/>
</dbReference>
<feature type="domain" description="Lipoyl-binding" evidence="2">
    <location>
        <begin position="1"/>
        <end position="69"/>
    </location>
</feature>
<dbReference type="Proteomes" id="UP001331761">
    <property type="component" value="Unassembled WGS sequence"/>
</dbReference>
<comment type="caution">
    <text evidence="3">The sequence shown here is derived from an EMBL/GenBank/DDBJ whole genome shotgun (WGS) entry which is preliminary data.</text>
</comment>
<proteinExistence type="predicted"/>
<dbReference type="CDD" id="cd06850">
    <property type="entry name" value="biotinyl_domain"/>
    <property type="match status" value="1"/>
</dbReference>
<dbReference type="InterPro" id="IPR000089">
    <property type="entry name" value="Biotin_lipoyl"/>
</dbReference>
<dbReference type="Pfam" id="PF00364">
    <property type="entry name" value="Biotin_lipoyl"/>
    <property type="match status" value="1"/>
</dbReference>
<dbReference type="PROSITE" id="PS50968">
    <property type="entry name" value="BIOTINYL_LIPOYL"/>
    <property type="match status" value="1"/>
</dbReference>
<evidence type="ECO:0000259" key="2">
    <source>
        <dbReference type="PROSITE" id="PS50968"/>
    </source>
</evidence>
<dbReference type="GO" id="GO:0005737">
    <property type="term" value="C:cytoplasm"/>
    <property type="evidence" value="ECO:0007669"/>
    <property type="project" value="TreeGrafter"/>
</dbReference>
<organism evidence="3 4">
    <name type="scientific">Trichostrongylus colubriformis</name>
    <name type="common">Black scour worm</name>
    <dbReference type="NCBI Taxonomy" id="6319"/>
    <lineage>
        <taxon>Eukaryota</taxon>
        <taxon>Metazoa</taxon>
        <taxon>Ecdysozoa</taxon>
        <taxon>Nematoda</taxon>
        <taxon>Chromadorea</taxon>
        <taxon>Rhabditida</taxon>
        <taxon>Rhabditina</taxon>
        <taxon>Rhabditomorpha</taxon>
        <taxon>Strongyloidea</taxon>
        <taxon>Trichostrongylidae</taxon>
        <taxon>Trichostrongylus</taxon>
    </lineage>
</organism>
<dbReference type="GO" id="GO:0004736">
    <property type="term" value="F:pyruvate carboxylase activity"/>
    <property type="evidence" value="ECO:0007669"/>
    <property type="project" value="TreeGrafter"/>
</dbReference>
<dbReference type="SUPFAM" id="SSF51230">
    <property type="entry name" value="Single hybrid motif"/>
    <property type="match status" value="1"/>
</dbReference>
<dbReference type="InterPro" id="IPR011053">
    <property type="entry name" value="Single_hybrid_motif"/>
</dbReference>
<dbReference type="PANTHER" id="PTHR43778:SF2">
    <property type="entry name" value="PYRUVATE CARBOXYLASE, MITOCHONDRIAL"/>
    <property type="match status" value="1"/>
</dbReference>
<sequence length="71" mass="7660">MHHGAPMKGKIVAINVEVGDKVLLNQDLFVLSAMKMEIAMKSTVAGIVKAVLLPVGTFVEARDLVIIIDPY</sequence>
<dbReference type="Gene3D" id="2.40.50.100">
    <property type="match status" value="1"/>
</dbReference>
<dbReference type="AlphaFoldDB" id="A0AAN8G8F2"/>
<keyword evidence="4" id="KW-1185">Reference proteome</keyword>
<reference evidence="3 4" key="1">
    <citation type="submission" date="2019-10" db="EMBL/GenBank/DDBJ databases">
        <title>Assembly and Annotation for the nematode Trichostrongylus colubriformis.</title>
        <authorList>
            <person name="Martin J."/>
        </authorList>
    </citation>
    <scope>NUCLEOTIDE SEQUENCE [LARGE SCALE GENOMIC DNA]</scope>
    <source>
        <strain evidence="3">G859</strain>
        <tissue evidence="3">Whole worm</tissue>
    </source>
</reference>